<comment type="caution">
    <text evidence="1">The sequence shown here is derived from an EMBL/GenBank/DDBJ whole genome shotgun (WGS) entry which is preliminary data.</text>
</comment>
<protein>
    <submittedName>
        <fullName evidence="1">Uncharacterized protein</fullName>
    </submittedName>
</protein>
<reference evidence="1 2" key="1">
    <citation type="journal article" date="2014" name="Int. J. Syst. Evol. Microbiol.">
        <title>Complete genome sequence of Corynebacterium casei LMG S-19264T (=DSM 44701T), isolated from a smear-ripened cheese.</title>
        <authorList>
            <consortium name="US DOE Joint Genome Institute (JGI-PGF)"/>
            <person name="Walter F."/>
            <person name="Albersmeier A."/>
            <person name="Kalinowski J."/>
            <person name="Ruckert C."/>
        </authorList>
    </citation>
    <scope>NUCLEOTIDE SEQUENCE [LARGE SCALE GENOMIC DNA]</scope>
    <source>
        <strain evidence="1 2">CGMCC 1.7286</strain>
    </source>
</reference>
<sequence>MDTDTVGGQSLNRFADIHGIATESVQLGHDKHITGLQPVKQPDKLRTLTGRDATADAFGHDAALTD</sequence>
<dbReference type="EMBL" id="BMLT01000007">
    <property type="protein sequence ID" value="GGO84151.1"/>
    <property type="molecule type" value="Genomic_DNA"/>
</dbReference>
<evidence type="ECO:0000313" key="2">
    <source>
        <dbReference type="Proteomes" id="UP000599578"/>
    </source>
</evidence>
<name>A0A917ZKZ8_9GAMM</name>
<dbReference type="Proteomes" id="UP000599578">
    <property type="component" value="Unassembled WGS sequence"/>
</dbReference>
<organism evidence="1 2">
    <name type="scientific">Marinobacterium nitratireducens</name>
    <dbReference type="NCBI Taxonomy" id="518897"/>
    <lineage>
        <taxon>Bacteria</taxon>
        <taxon>Pseudomonadati</taxon>
        <taxon>Pseudomonadota</taxon>
        <taxon>Gammaproteobacteria</taxon>
        <taxon>Oceanospirillales</taxon>
        <taxon>Oceanospirillaceae</taxon>
        <taxon>Marinobacterium</taxon>
    </lineage>
</organism>
<keyword evidence="2" id="KW-1185">Reference proteome</keyword>
<dbReference type="AlphaFoldDB" id="A0A917ZKZ8"/>
<proteinExistence type="predicted"/>
<gene>
    <name evidence="1" type="ORF">GCM10011348_29730</name>
</gene>
<accession>A0A917ZKZ8</accession>
<evidence type="ECO:0000313" key="1">
    <source>
        <dbReference type="EMBL" id="GGO84151.1"/>
    </source>
</evidence>